<accession>A0A6A5XEK4</accession>
<evidence type="ECO:0000313" key="2">
    <source>
        <dbReference type="EMBL" id="KAF2011309.1"/>
    </source>
</evidence>
<feature type="compositionally biased region" description="Basic residues" evidence="1">
    <location>
        <begin position="22"/>
        <end position="37"/>
    </location>
</feature>
<keyword evidence="3" id="KW-1185">Reference proteome</keyword>
<evidence type="ECO:0000256" key="1">
    <source>
        <dbReference type="SAM" id="MobiDB-lite"/>
    </source>
</evidence>
<gene>
    <name evidence="2" type="ORF">BU24DRAFT_278406</name>
</gene>
<proteinExistence type="predicted"/>
<dbReference type="Proteomes" id="UP000799778">
    <property type="component" value="Unassembled WGS sequence"/>
</dbReference>
<protein>
    <submittedName>
        <fullName evidence="2">Uncharacterized protein</fullName>
    </submittedName>
</protein>
<evidence type="ECO:0000313" key="3">
    <source>
        <dbReference type="Proteomes" id="UP000799778"/>
    </source>
</evidence>
<sequence>MSSMSAPGPPTLSAPITTHDILKRRERSRPGPKKKSAAHQGAQVKPRPSQMEKYDPTFRAYQAVKMDRDQLLAVNQQLKSRMEKMELQSSHYFGIVSSMLSQLHHKCWMATLNSPDENHVSWLRTIEGAVVVNWRQSQKLVVPELDPFLSSLFDPQPSITPGAVQSVAAPVADAVPALVAGSVQGVVAGPSEGGNQWKESETRPHGSVAVPNTVQSVAVPVPDAVPALEAGSVQGAFAGPSEGGNQWMEDWRWPYGSAHVPNTGAFDTTVAQQLPEPSASMHGPTASMYGKLGDLTLSDHNLNVPFYGMNSQS</sequence>
<feature type="region of interest" description="Disordered" evidence="1">
    <location>
        <begin position="1"/>
        <end position="55"/>
    </location>
</feature>
<dbReference type="GeneID" id="54280070"/>
<name>A0A6A5XEK4_9PLEO</name>
<organism evidence="2 3">
    <name type="scientific">Aaosphaeria arxii CBS 175.79</name>
    <dbReference type="NCBI Taxonomy" id="1450172"/>
    <lineage>
        <taxon>Eukaryota</taxon>
        <taxon>Fungi</taxon>
        <taxon>Dikarya</taxon>
        <taxon>Ascomycota</taxon>
        <taxon>Pezizomycotina</taxon>
        <taxon>Dothideomycetes</taxon>
        <taxon>Pleosporomycetidae</taxon>
        <taxon>Pleosporales</taxon>
        <taxon>Pleosporales incertae sedis</taxon>
        <taxon>Aaosphaeria</taxon>
    </lineage>
</organism>
<reference evidence="2" key="1">
    <citation type="journal article" date="2020" name="Stud. Mycol.">
        <title>101 Dothideomycetes genomes: a test case for predicting lifestyles and emergence of pathogens.</title>
        <authorList>
            <person name="Haridas S."/>
            <person name="Albert R."/>
            <person name="Binder M."/>
            <person name="Bloem J."/>
            <person name="Labutti K."/>
            <person name="Salamov A."/>
            <person name="Andreopoulos B."/>
            <person name="Baker S."/>
            <person name="Barry K."/>
            <person name="Bills G."/>
            <person name="Bluhm B."/>
            <person name="Cannon C."/>
            <person name="Castanera R."/>
            <person name="Culley D."/>
            <person name="Daum C."/>
            <person name="Ezra D."/>
            <person name="Gonzalez J."/>
            <person name="Henrissat B."/>
            <person name="Kuo A."/>
            <person name="Liang C."/>
            <person name="Lipzen A."/>
            <person name="Lutzoni F."/>
            <person name="Magnuson J."/>
            <person name="Mondo S."/>
            <person name="Nolan M."/>
            <person name="Ohm R."/>
            <person name="Pangilinan J."/>
            <person name="Park H.-J."/>
            <person name="Ramirez L."/>
            <person name="Alfaro M."/>
            <person name="Sun H."/>
            <person name="Tritt A."/>
            <person name="Yoshinaga Y."/>
            <person name="Zwiers L.-H."/>
            <person name="Turgeon B."/>
            <person name="Goodwin S."/>
            <person name="Spatafora J."/>
            <person name="Crous P."/>
            <person name="Grigoriev I."/>
        </authorList>
    </citation>
    <scope>NUCLEOTIDE SEQUENCE</scope>
    <source>
        <strain evidence="2">CBS 175.79</strain>
    </source>
</reference>
<dbReference type="RefSeq" id="XP_033379648.1">
    <property type="nucleotide sequence ID" value="XM_033522673.1"/>
</dbReference>
<dbReference type="AlphaFoldDB" id="A0A6A5XEK4"/>
<dbReference type="EMBL" id="ML978074">
    <property type="protein sequence ID" value="KAF2011309.1"/>
    <property type="molecule type" value="Genomic_DNA"/>
</dbReference>